<dbReference type="CDD" id="cd00146">
    <property type="entry name" value="PKD"/>
    <property type="match status" value="1"/>
</dbReference>
<dbReference type="Proteomes" id="UP001319200">
    <property type="component" value="Unassembled WGS sequence"/>
</dbReference>
<sequence>MIRPYFIAIICCYLQHHAIAQALKSDTTARETKITYSLNDNEAEFSAITPPLQQIQGAPAAFYTFYWEFGDGHYSVDPKPKHVYKKTGEHKVQLWTTNNYDNGKPPPSRPQKIPVKKITYEDTQGDLKGLQDHDGLRLQINRAPVPDEEIVVVASYGNSAELPCNGKLYLFYNENRFKNENFVLTETRTHYGEKEVQENLTVAMHTPPHHAYGLLASASPKPTWFPMYNDDNDGHTLQQDLEESRAKYRSSLILEFNDLEAGQARNVFYSLKTTPEMLKDTNAIITIRGVYVPDRGKDAHKVKDLEMEIVTSHDPNKMSVSDARLNYRFVKNKKLQFKVRFQNNGEGPARSIKLNVDTSPMFDKQTLEVLDMYPKCPICPDSTEVTYSCLDTLFMDQKIVFHFKNIYLPGSNQKNVGEKDSTRGFVKYALRFNNKVPKRNSVSRTAIIFDKNEPVLTNYSSTRFKPGLSLGAKVGSNVIADLMNSENYFAGVTLSPYKSYRGYWQAEIMVGRHTYADTVSYEQMNLRADRNYDLYDIHERSRYTNTMLYIVPASYRYNLNAFIGLGAGVQLSTAASETVKKNATHEYYLQGGQTANGQKPFKERIASQDYTTATSDKTTFTEWNTALFADVVLGSSRIGPSLGVRYHYCFNEPNTQWQFYAAWKF</sequence>
<organism evidence="2 3">
    <name type="scientific">Chryseosolibacter histidini</name>
    <dbReference type="NCBI Taxonomy" id="2782349"/>
    <lineage>
        <taxon>Bacteria</taxon>
        <taxon>Pseudomonadati</taxon>
        <taxon>Bacteroidota</taxon>
        <taxon>Cytophagia</taxon>
        <taxon>Cytophagales</taxon>
        <taxon>Chryseotaleaceae</taxon>
        <taxon>Chryseosolibacter</taxon>
    </lineage>
</organism>
<dbReference type="Pfam" id="PF18911">
    <property type="entry name" value="PKD_4"/>
    <property type="match status" value="1"/>
</dbReference>
<dbReference type="EMBL" id="JAHESF010000008">
    <property type="protein sequence ID" value="MBT1697306.1"/>
    <property type="molecule type" value="Genomic_DNA"/>
</dbReference>
<gene>
    <name evidence="2" type="ORF">KK083_10490</name>
</gene>
<dbReference type="Pfam" id="PF25233">
    <property type="entry name" value="DUF7849"/>
    <property type="match status" value="1"/>
</dbReference>
<evidence type="ECO:0000259" key="1">
    <source>
        <dbReference type="PROSITE" id="PS50093"/>
    </source>
</evidence>
<dbReference type="SUPFAM" id="SSF49299">
    <property type="entry name" value="PKD domain"/>
    <property type="match status" value="1"/>
</dbReference>
<keyword evidence="3" id="KW-1185">Reference proteome</keyword>
<proteinExistence type="predicted"/>
<dbReference type="InterPro" id="IPR000601">
    <property type="entry name" value="PKD_dom"/>
</dbReference>
<dbReference type="InterPro" id="IPR035986">
    <property type="entry name" value="PKD_dom_sf"/>
</dbReference>
<dbReference type="AlphaFoldDB" id="A0AAP2DJ58"/>
<evidence type="ECO:0000313" key="2">
    <source>
        <dbReference type="EMBL" id="MBT1697306.1"/>
    </source>
</evidence>
<comment type="caution">
    <text evidence="2">The sequence shown here is derived from an EMBL/GenBank/DDBJ whole genome shotgun (WGS) entry which is preliminary data.</text>
</comment>
<accession>A0AAP2DJ58</accession>
<name>A0AAP2DJ58_9BACT</name>
<protein>
    <submittedName>
        <fullName evidence="2">PKD domain-containing protein</fullName>
    </submittedName>
</protein>
<dbReference type="Gene3D" id="2.60.40.10">
    <property type="entry name" value="Immunoglobulins"/>
    <property type="match status" value="1"/>
</dbReference>
<reference evidence="2 3" key="1">
    <citation type="submission" date="2021-05" db="EMBL/GenBank/DDBJ databases">
        <title>A Polyphasic approach of four new species of the genus Ohtaekwangia: Ohtaekwangia histidinii sp. nov., Ohtaekwangia cretensis sp. nov., Ohtaekwangia indiensis sp. nov., Ohtaekwangia reichenbachii sp. nov. from diverse environment.</title>
        <authorList>
            <person name="Octaviana S."/>
        </authorList>
    </citation>
    <scope>NUCLEOTIDE SEQUENCE [LARGE SCALE GENOMIC DNA]</scope>
    <source>
        <strain evidence="2 3">PWU4</strain>
    </source>
</reference>
<dbReference type="InterPro" id="IPR055353">
    <property type="entry name" value="DUF7619"/>
</dbReference>
<dbReference type="InterPro" id="IPR057171">
    <property type="entry name" value="DUF7849"/>
</dbReference>
<dbReference type="Pfam" id="PF24595">
    <property type="entry name" value="DUF7619"/>
    <property type="match status" value="1"/>
</dbReference>
<evidence type="ECO:0000313" key="3">
    <source>
        <dbReference type="Proteomes" id="UP001319200"/>
    </source>
</evidence>
<dbReference type="RefSeq" id="WP_254163176.1">
    <property type="nucleotide sequence ID" value="NZ_JAHESF010000008.1"/>
</dbReference>
<dbReference type="PROSITE" id="PS50093">
    <property type="entry name" value="PKD"/>
    <property type="match status" value="1"/>
</dbReference>
<feature type="domain" description="PKD" evidence="1">
    <location>
        <begin position="57"/>
        <end position="99"/>
    </location>
</feature>
<dbReference type="InterPro" id="IPR013783">
    <property type="entry name" value="Ig-like_fold"/>
</dbReference>